<reference evidence="2" key="1">
    <citation type="submission" date="2014-11" db="EMBL/GenBank/DDBJ databases">
        <authorList>
            <person name="Amaro Gonzalez C."/>
        </authorList>
    </citation>
    <scope>NUCLEOTIDE SEQUENCE</scope>
</reference>
<protein>
    <submittedName>
        <fullName evidence="2">Uncharacterized protein</fullName>
    </submittedName>
</protein>
<dbReference type="AlphaFoldDB" id="A0A0E9P8I3"/>
<evidence type="ECO:0000256" key="1">
    <source>
        <dbReference type="SAM" id="MobiDB-lite"/>
    </source>
</evidence>
<name>A0A0E9P8I3_ANGAN</name>
<proteinExistence type="predicted"/>
<feature type="region of interest" description="Disordered" evidence="1">
    <location>
        <begin position="20"/>
        <end position="43"/>
    </location>
</feature>
<accession>A0A0E9P8I3</accession>
<dbReference type="EMBL" id="GBXM01107995">
    <property type="protein sequence ID" value="JAH00582.1"/>
    <property type="molecule type" value="Transcribed_RNA"/>
</dbReference>
<sequence length="58" mass="6857">MNRHNSPLLSTVKKRPCHTLHRTQLPLWSKKKEQKNNNNDKNTKINVYNSVYLHTSLS</sequence>
<evidence type="ECO:0000313" key="2">
    <source>
        <dbReference type="EMBL" id="JAH00582.1"/>
    </source>
</evidence>
<organism evidence="2">
    <name type="scientific">Anguilla anguilla</name>
    <name type="common">European freshwater eel</name>
    <name type="synonym">Muraena anguilla</name>
    <dbReference type="NCBI Taxonomy" id="7936"/>
    <lineage>
        <taxon>Eukaryota</taxon>
        <taxon>Metazoa</taxon>
        <taxon>Chordata</taxon>
        <taxon>Craniata</taxon>
        <taxon>Vertebrata</taxon>
        <taxon>Euteleostomi</taxon>
        <taxon>Actinopterygii</taxon>
        <taxon>Neopterygii</taxon>
        <taxon>Teleostei</taxon>
        <taxon>Anguilliformes</taxon>
        <taxon>Anguillidae</taxon>
        <taxon>Anguilla</taxon>
    </lineage>
</organism>
<reference evidence="2" key="2">
    <citation type="journal article" date="2015" name="Fish Shellfish Immunol.">
        <title>Early steps in the European eel (Anguilla anguilla)-Vibrio vulnificus interaction in the gills: Role of the RtxA13 toxin.</title>
        <authorList>
            <person name="Callol A."/>
            <person name="Pajuelo D."/>
            <person name="Ebbesson L."/>
            <person name="Teles M."/>
            <person name="MacKenzie S."/>
            <person name="Amaro C."/>
        </authorList>
    </citation>
    <scope>NUCLEOTIDE SEQUENCE</scope>
</reference>